<dbReference type="InterPro" id="IPR001660">
    <property type="entry name" value="SAM"/>
</dbReference>
<dbReference type="GO" id="GO:0035591">
    <property type="term" value="F:signaling adaptor activity"/>
    <property type="evidence" value="ECO:0007669"/>
    <property type="project" value="InterPro"/>
</dbReference>
<evidence type="ECO:0000256" key="3">
    <source>
        <dbReference type="ARBA" id="ARBA00022737"/>
    </source>
</evidence>
<feature type="compositionally biased region" description="Polar residues" evidence="5">
    <location>
        <begin position="874"/>
        <end position="883"/>
    </location>
</feature>
<sequence>MARTATMRVESNSNPAANLVARFNNVLKHFLKIDPEDIDGKESGFGHATALIDQAWEEKQANLAVQFSGSLLEREILHLAVDSLAPDSPPELLLESLKLIAASIFIPDIRKFICKQENLQAVVSCFDTYVRHKNFEFRSSALEILAACVKESDEVISKLIRLKAFDTVAAALERIDEPLVARFAAQFYSFSALASNTKHSIHERMSKLGCHHYLSIIQASSVDFAVFHASLALAVLAANKEPSINITFQNPLANEFLQIHHDFFKCEAFQIENSKRIAYGIAPPILERVNQLLYSNNGTIQAIGSFFLLQEVLARKAMRQFDVFTDTNNIAALKKCAASTLSGYARELASNCLRIMEIPIPVKLCPQVHMWDTDDVATWFEINGFKDFSATAVESCCDGRMLLLLNEDDLVQVFMMLNKFHRRKFIQDLVELRINGDYSSEDASGIQKWLSSIGREFSQYTFHLIQAGVDRNFLPHLTDEHLKVDCQITNGVHRTKILEAVRQNEAEHDKDGGLEAKDVFVCAWREGQLLSESLCAYLRLRRFSVATNWGLIPKSEEVTLRHETNIAHAGHFLLVLTPGCLENLIQNACEDENTLASDPFYRWIVTAFAKGCNIIPMVAPGWKWPLPDSVPEAIRDLCFMNGVRWRWGYQGEIINRLQRFMTDHGSLQSLTSVNRAQSKISIATTNHGEYILPTPAENLSRQASQRSITSVTSRPSLRSYGGSPQADTGSQQSARSRHSSRASVTSQQSINEVEEEHTENGVSPVDSPDKSPLRSSSRASSQASLTYRGAQKPPLPPSRSNSNASLSSSASQRYSRLANNTLSLASSRNSVASNRLSTASLPRPDLLRASSRSSVVSSRSSVASDKPVPPPKPQSLTRASSKVSLPPNSPNNATIGSTIPSSPTSPSTSMIFESVIQPTILDKDPPQGLPVKIDDKMSVAELLTRNSAAIVTTHAAVEPAPESIPSSPEPEPVSKKSVNIPVEHELESTPESDSDPELEDNLQPVSSSNQEASPIEGANDPDDEPLDMLISKEETDLKVNSSAPIDLTEDDSAPPSPEKVPEKAERLTAESLESTPPSSPDKKKSPQPKNNSTSTTNDTPAVDALESEDDSISEDSESEMTTVTQLTMSSTISNASAKLKKGISKSNS</sequence>
<feature type="domain" description="SAM" evidence="6">
    <location>
        <begin position="371"/>
        <end position="435"/>
    </location>
</feature>
<evidence type="ECO:0000256" key="4">
    <source>
        <dbReference type="ARBA" id="ARBA00022801"/>
    </source>
</evidence>
<dbReference type="PROSITE" id="PS50105">
    <property type="entry name" value="SAM_DOMAIN"/>
    <property type="match status" value="2"/>
</dbReference>
<dbReference type="Proteomes" id="UP000001307">
    <property type="component" value="Unassembled WGS sequence"/>
</dbReference>
<keyword evidence="2" id="KW-0963">Cytoplasm</keyword>
<feature type="region of interest" description="Disordered" evidence="5">
    <location>
        <begin position="843"/>
        <end position="909"/>
    </location>
</feature>
<dbReference type="PANTHER" id="PTHR22998:SF1">
    <property type="entry name" value="NAD(+) HYDROLASE SARM1"/>
    <property type="match status" value="1"/>
</dbReference>
<feature type="compositionally biased region" description="Polar residues" evidence="5">
    <location>
        <begin position="1120"/>
        <end position="1136"/>
    </location>
</feature>
<dbReference type="InParanoid" id="E4WT63"/>
<dbReference type="GO" id="GO:0030425">
    <property type="term" value="C:dendrite"/>
    <property type="evidence" value="ECO:0007669"/>
    <property type="project" value="TreeGrafter"/>
</dbReference>
<dbReference type="SMART" id="SM00454">
    <property type="entry name" value="SAM"/>
    <property type="match status" value="2"/>
</dbReference>
<comment type="subcellular location">
    <subcellularLocation>
        <location evidence="1">Cytoplasm</location>
    </subcellularLocation>
</comment>
<evidence type="ECO:0000256" key="5">
    <source>
        <dbReference type="SAM" id="MobiDB-lite"/>
    </source>
</evidence>
<keyword evidence="3" id="KW-0677">Repeat</keyword>
<evidence type="ECO:0000313" key="7">
    <source>
        <dbReference type="EMBL" id="CBY06868.1"/>
    </source>
</evidence>
<dbReference type="InterPro" id="IPR016024">
    <property type="entry name" value="ARM-type_fold"/>
</dbReference>
<feature type="compositionally biased region" description="Basic and acidic residues" evidence="5">
    <location>
        <begin position="1059"/>
        <end position="1068"/>
    </location>
</feature>
<evidence type="ECO:0000313" key="8">
    <source>
        <dbReference type="Proteomes" id="UP000001307"/>
    </source>
</evidence>
<dbReference type="AlphaFoldDB" id="E4WT63"/>
<evidence type="ECO:0000256" key="2">
    <source>
        <dbReference type="ARBA" id="ARBA00022490"/>
    </source>
</evidence>
<feature type="compositionally biased region" description="Low complexity" evidence="5">
    <location>
        <begin position="955"/>
        <end position="966"/>
    </location>
</feature>
<evidence type="ECO:0000256" key="1">
    <source>
        <dbReference type="ARBA" id="ARBA00004496"/>
    </source>
</evidence>
<dbReference type="CDD" id="cd09502">
    <property type="entry name" value="SAM_SARM1-like_repeat2"/>
    <property type="match status" value="1"/>
</dbReference>
<dbReference type="SUPFAM" id="SSF48371">
    <property type="entry name" value="ARM repeat"/>
    <property type="match status" value="1"/>
</dbReference>
<feature type="region of interest" description="Disordered" evidence="5">
    <location>
        <begin position="695"/>
        <end position="812"/>
    </location>
</feature>
<reference evidence="7" key="1">
    <citation type="journal article" date="2010" name="Science">
        <title>Plasticity of animal genome architecture unmasked by rapid evolution of a pelagic tunicate.</title>
        <authorList>
            <person name="Denoeud F."/>
            <person name="Henriet S."/>
            <person name="Mungpakdee S."/>
            <person name="Aury J.M."/>
            <person name="Da Silva C."/>
            <person name="Brinkmann H."/>
            <person name="Mikhaleva J."/>
            <person name="Olsen L.C."/>
            <person name="Jubin C."/>
            <person name="Canestro C."/>
            <person name="Bouquet J.M."/>
            <person name="Danks G."/>
            <person name="Poulain J."/>
            <person name="Campsteijn C."/>
            <person name="Adamski M."/>
            <person name="Cross I."/>
            <person name="Yadetie F."/>
            <person name="Muffato M."/>
            <person name="Louis A."/>
            <person name="Butcher S."/>
            <person name="Tsagkogeorga G."/>
            <person name="Konrad A."/>
            <person name="Singh S."/>
            <person name="Jensen M.F."/>
            <person name="Cong E.H."/>
            <person name="Eikeseth-Otteraa H."/>
            <person name="Noel B."/>
            <person name="Anthouard V."/>
            <person name="Porcel B.M."/>
            <person name="Kachouri-Lafond R."/>
            <person name="Nishino A."/>
            <person name="Ugolini M."/>
            <person name="Chourrout P."/>
            <person name="Nishida H."/>
            <person name="Aasland R."/>
            <person name="Huzurbazar S."/>
            <person name="Westhof E."/>
            <person name="Delsuc F."/>
            <person name="Lehrach H."/>
            <person name="Reinhardt R."/>
            <person name="Weissenbach J."/>
            <person name="Roy S.W."/>
            <person name="Artiguenave F."/>
            <person name="Postlethwait J.H."/>
            <person name="Manak J.R."/>
            <person name="Thompson E.M."/>
            <person name="Jaillon O."/>
            <person name="Du Pasquier L."/>
            <person name="Boudinot P."/>
            <person name="Liberles D.A."/>
            <person name="Volff J.N."/>
            <person name="Philippe H."/>
            <person name="Lenhard B."/>
            <person name="Roest Crollius H."/>
            <person name="Wincker P."/>
            <person name="Chourrout D."/>
        </authorList>
    </citation>
    <scope>NUCLEOTIDE SEQUENCE [LARGE SCALE GENOMIC DNA]</scope>
</reference>
<feature type="compositionally biased region" description="Acidic residues" evidence="5">
    <location>
        <begin position="988"/>
        <end position="1000"/>
    </location>
</feature>
<dbReference type="GO" id="GO:0003953">
    <property type="term" value="F:NAD+ nucleosidase activity"/>
    <property type="evidence" value="ECO:0007669"/>
    <property type="project" value="InterPro"/>
</dbReference>
<dbReference type="InterPro" id="IPR039184">
    <property type="entry name" value="SARM1"/>
</dbReference>
<organism evidence="7">
    <name type="scientific">Oikopleura dioica</name>
    <name type="common">Tunicate</name>
    <dbReference type="NCBI Taxonomy" id="34765"/>
    <lineage>
        <taxon>Eukaryota</taxon>
        <taxon>Metazoa</taxon>
        <taxon>Chordata</taxon>
        <taxon>Tunicata</taxon>
        <taxon>Appendicularia</taxon>
        <taxon>Copelata</taxon>
        <taxon>Oikopleuridae</taxon>
        <taxon>Oikopleura</taxon>
    </lineage>
</organism>
<proteinExistence type="predicted"/>
<dbReference type="GO" id="GO:0034128">
    <property type="term" value="P:negative regulation of MyD88-independent toll-like receptor signaling pathway"/>
    <property type="evidence" value="ECO:0007669"/>
    <property type="project" value="InterPro"/>
</dbReference>
<dbReference type="Pfam" id="PF07647">
    <property type="entry name" value="SAM_2"/>
    <property type="match status" value="1"/>
</dbReference>
<feature type="compositionally biased region" description="Basic residues" evidence="5">
    <location>
        <begin position="1138"/>
        <end position="1148"/>
    </location>
</feature>
<feature type="domain" description="SAM" evidence="6">
    <location>
        <begin position="441"/>
        <end position="507"/>
    </location>
</feature>
<keyword evidence="4" id="KW-0378">Hydrolase</keyword>
<protein>
    <recommendedName>
        <fullName evidence="6">SAM domain-containing protein</fullName>
    </recommendedName>
</protein>
<dbReference type="OrthoDB" id="202764at2759"/>
<feature type="compositionally biased region" description="Low complexity" evidence="5">
    <location>
        <begin position="897"/>
        <end position="909"/>
    </location>
</feature>
<name>E4WT63_OIKDI</name>
<feature type="compositionally biased region" description="Low complexity" evidence="5">
    <location>
        <begin position="773"/>
        <end position="785"/>
    </location>
</feature>
<feature type="compositionally biased region" description="Acidic residues" evidence="5">
    <location>
        <begin position="1105"/>
        <end position="1118"/>
    </location>
</feature>
<feature type="compositionally biased region" description="Polar residues" evidence="5">
    <location>
        <begin position="697"/>
        <end position="716"/>
    </location>
</feature>
<keyword evidence="8" id="KW-1185">Reference proteome</keyword>
<dbReference type="EMBL" id="FN653016">
    <property type="protein sequence ID" value="CBY06868.1"/>
    <property type="molecule type" value="Genomic_DNA"/>
</dbReference>
<dbReference type="PANTHER" id="PTHR22998">
    <property type="entry name" value="SARM1"/>
    <property type="match status" value="1"/>
</dbReference>
<dbReference type="InterPro" id="IPR013761">
    <property type="entry name" value="SAM/pointed_sf"/>
</dbReference>
<feature type="compositionally biased region" description="Polar residues" evidence="5">
    <location>
        <begin position="1003"/>
        <end position="1012"/>
    </location>
</feature>
<accession>E4WT63</accession>
<dbReference type="Gene3D" id="1.10.150.50">
    <property type="entry name" value="Transcription Factor, Ets-1"/>
    <property type="match status" value="2"/>
</dbReference>
<dbReference type="GO" id="GO:0005737">
    <property type="term" value="C:cytoplasm"/>
    <property type="evidence" value="ECO:0007669"/>
    <property type="project" value="UniProtKB-SubCell"/>
</dbReference>
<dbReference type="GO" id="GO:0048678">
    <property type="term" value="P:response to axon injury"/>
    <property type="evidence" value="ECO:0007669"/>
    <property type="project" value="InterPro"/>
</dbReference>
<gene>
    <name evidence="7" type="ORF">GSOID_T00005938001</name>
</gene>
<feature type="compositionally biased region" description="Low complexity" evidence="5">
    <location>
        <begin position="848"/>
        <end position="864"/>
    </location>
</feature>
<feature type="region of interest" description="Disordered" evidence="5">
    <location>
        <begin position="954"/>
        <end position="1148"/>
    </location>
</feature>
<dbReference type="SUPFAM" id="SSF47769">
    <property type="entry name" value="SAM/Pointed domain"/>
    <property type="match status" value="2"/>
</dbReference>
<feature type="compositionally biased region" description="Low complexity" evidence="5">
    <location>
        <begin position="798"/>
        <end position="812"/>
    </location>
</feature>
<evidence type="ECO:0000259" key="6">
    <source>
        <dbReference type="PROSITE" id="PS50105"/>
    </source>
</evidence>